<evidence type="ECO:0000313" key="9">
    <source>
        <dbReference type="EMBL" id="KFH44600.1"/>
    </source>
</evidence>
<accession>A0A086T5G8</accession>
<dbReference type="GO" id="GO:0008270">
    <property type="term" value="F:zinc ion binding"/>
    <property type="evidence" value="ECO:0007669"/>
    <property type="project" value="TreeGrafter"/>
</dbReference>
<feature type="compositionally biased region" description="Polar residues" evidence="8">
    <location>
        <begin position="812"/>
        <end position="825"/>
    </location>
</feature>
<dbReference type="Pfam" id="PF13945">
    <property type="entry name" value="NST1"/>
    <property type="match status" value="1"/>
</dbReference>
<dbReference type="OrthoDB" id="21629at2759"/>
<dbReference type="HOGENOM" id="CLU_002935_0_1_1"/>
<dbReference type="InterPro" id="IPR025279">
    <property type="entry name" value="NST1"/>
</dbReference>
<evidence type="ECO:0000256" key="8">
    <source>
        <dbReference type="SAM" id="MobiDB-lite"/>
    </source>
</evidence>
<organism evidence="9 10">
    <name type="scientific">Hapsidospora chrysogenum (strain ATCC 11550 / CBS 779.69 / DSM 880 / IAM 14645 / JCM 23072 / IMI 49137)</name>
    <name type="common">Acremonium chrysogenum</name>
    <dbReference type="NCBI Taxonomy" id="857340"/>
    <lineage>
        <taxon>Eukaryota</taxon>
        <taxon>Fungi</taxon>
        <taxon>Dikarya</taxon>
        <taxon>Ascomycota</taxon>
        <taxon>Pezizomycotina</taxon>
        <taxon>Sordariomycetes</taxon>
        <taxon>Hypocreomycetidae</taxon>
        <taxon>Hypocreales</taxon>
        <taxon>Bionectriaceae</taxon>
        <taxon>Hapsidospora</taxon>
    </lineage>
</organism>
<proteinExistence type="inferred from homology"/>
<feature type="compositionally biased region" description="Basic residues" evidence="8">
    <location>
        <begin position="149"/>
        <end position="158"/>
    </location>
</feature>
<gene>
    <name evidence="9" type="ORF">ACRE_045800</name>
</gene>
<feature type="compositionally biased region" description="Basic residues" evidence="8">
    <location>
        <begin position="70"/>
        <end position="80"/>
    </location>
</feature>
<feature type="region of interest" description="Disordered" evidence="8">
    <location>
        <begin position="421"/>
        <end position="493"/>
    </location>
</feature>
<feature type="compositionally biased region" description="Basic and acidic residues" evidence="8">
    <location>
        <begin position="996"/>
        <end position="1006"/>
    </location>
</feature>
<feature type="compositionally biased region" description="Low complexity" evidence="8">
    <location>
        <begin position="46"/>
        <end position="58"/>
    </location>
</feature>
<feature type="compositionally biased region" description="Basic and acidic residues" evidence="8">
    <location>
        <begin position="421"/>
        <end position="432"/>
    </location>
</feature>
<dbReference type="GO" id="GO:0007005">
    <property type="term" value="P:mitochondrion organization"/>
    <property type="evidence" value="ECO:0007669"/>
    <property type="project" value="TreeGrafter"/>
</dbReference>
<dbReference type="GO" id="GO:0005739">
    <property type="term" value="C:mitochondrion"/>
    <property type="evidence" value="ECO:0007669"/>
    <property type="project" value="TreeGrafter"/>
</dbReference>
<feature type="compositionally biased region" description="Basic and acidic residues" evidence="8">
    <location>
        <begin position="543"/>
        <end position="558"/>
    </location>
</feature>
<feature type="region of interest" description="Disordered" evidence="8">
    <location>
        <begin position="1186"/>
        <end position="1216"/>
    </location>
</feature>
<dbReference type="Proteomes" id="UP000029964">
    <property type="component" value="Unassembled WGS sequence"/>
</dbReference>
<feature type="region of interest" description="Disordered" evidence="8">
    <location>
        <begin position="543"/>
        <end position="1056"/>
    </location>
</feature>
<dbReference type="STRING" id="857340.A0A086T5G8"/>
<keyword evidence="4 7" id="KW-0963">Cytoplasm</keyword>
<dbReference type="AlphaFoldDB" id="A0A086T5G8"/>
<evidence type="ECO:0000256" key="5">
    <source>
        <dbReference type="ARBA" id="ARBA00023016"/>
    </source>
</evidence>
<evidence type="ECO:0000256" key="2">
    <source>
        <dbReference type="ARBA" id="ARBA00007112"/>
    </source>
</evidence>
<evidence type="ECO:0000256" key="7">
    <source>
        <dbReference type="RuleBase" id="RU049441"/>
    </source>
</evidence>
<reference evidence="10" key="1">
    <citation type="journal article" date="2014" name="Genome Announc.">
        <title>Genome sequence and annotation of Acremonium chrysogenum, producer of the beta-lactam antibiotic cephalosporin C.</title>
        <authorList>
            <person name="Terfehr D."/>
            <person name="Dahlmann T.A."/>
            <person name="Specht T."/>
            <person name="Zadra I."/>
            <person name="Kuernsteiner H."/>
            <person name="Kueck U."/>
        </authorList>
    </citation>
    <scope>NUCLEOTIDE SEQUENCE [LARGE SCALE GENOMIC DNA]</scope>
    <source>
        <strain evidence="10">ATCC 11550 / CBS 779.69 / DSM 880 / IAM 14645 / JCM 23072 / IMI 49137</strain>
    </source>
</reference>
<protein>
    <recommendedName>
        <fullName evidence="3 7">Stress response protein NST1</fullName>
    </recommendedName>
</protein>
<comment type="function">
    <text evidence="7">May act as a negative regulator of salt tolerance.</text>
</comment>
<feature type="compositionally biased region" description="Basic and acidic residues" evidence="8">
    <location>
        <begin position="348"/>
        <end position="358"/>
    </location>
</feature>
<feature type="compositionally biased region" description="Pro residues" evidence="8">
    <location>
        <begin position="872"/>
        <end position="888"/>
    </location>
</feature>
<keyword evidence="10" id="KW-1185">Reference proteome</keyword>
<feature type="compositionally biased region" description="Acidic residues" evidence="8">
    <location>
        <begin position="120"/>
        <end position="133"/>
    </location>
</feature>
<dbReference type="PANTHER" id="PTHR23075:SF0">
    <property type="entry name" value="ATPASE FAMILY AAA DOMAIN-CONTAINING PROTEIN 3"/>
    <property type="match status" value="1"/>
</dbReference>
<feature type="compositionally biased region" description="Basic and acidic residues" evidence="8">
    <location>
        <begin position="570"/>
        <end position="723"/>
    </location>
</feature>
<dbReference type="EMBL" id="JPKY01000045">
    <property type="protein sequence ID" value="KFH44600.1"/>
    <property type="molecule type" value="Genomic_DNA"/>
</dbReference>
<keyword evidence="5 7" id="KW-0346">Stress response</keyword>
<feature type="compositionally biased region" description="Polar residues" evidence="8">
    <location>
        <begin position="8"/>
        <end position="22"/>
    </location>
</feature>
<feature type="compositionally biased region" description="Acidic residues" evidence="8">
    <location>
        <begin position="316"/>
        <end position="347"/>
    </location>
</feature>
<feature type="compositionally biased region" description="Polar residues" evidence="8">
    <location>
        <begin position="482"/>
        <end position="491"/>
    </location>
</feature>
<feature type="compositionally biased region" description="Polar residues" evidence="8">
    <location>
        <begin position="35"/>
        <end position="45"/>
    </location>
</feature>
<evidence type="ECO:0000256" key="3">
    <source>
        <dbReference type="ARBA" id="ARBA00020733"/>
    </source>
</evidence>
<feature type="compositionally biased region" description="Acidic residues" evidence="8">
    <location>
        <begin position="452"/>
        <end position="480"/>
    </location>
</feature>
<feature type="region of interest" description="Disordered" evidence="8">
    <location>
        <begin position="293"/>
        <end position="359"/>
    </location>
</feature>
<feature type="compositionally biased region" description="Low complexity" evidence="8">
    <location>
        <begin position="800"/>
        <end position="811"/>
    </location>
</feature>
<comment type="caution">
    <text evidence="9">The sequence shown here is derived from an EMBL/GenBank/DDBJ whole genome shotgun (WGS) entry which is preliminary data.</text>
</comment>
<comment type="similarity">
    <text evidence="2 7">Belongs to the NST1 family.</text>
</comment>
<name>A0A086T5G8_HAPC1</name>
<evidence type="ECO:0000256" key="6">
    <source>
        <dbReference type="ARBA" id="ARBA00023054"/>
    </source>
</evidence>
<dbReference type="PANTHER" id="PTHR23075">
    <property type="entry name" value="PUTATIVE ATP-ASE"/>
    <property type="match status" value="1"/>
</dbReference>
<feature type="compositionally biased region" description="Pro residues" evidence="8">
    <location>
        <begin position="59"/>
        <end position="68"/>
    </location>
</feature>
<comment type="subcellular location">
    <subcellularLocation>
        <location evidence="1 7">Cytoplasm</location>
    </subcellularLocation>
</comment>
<evidence type="ECO:0000313" key="10">
    <source>
        <dbReference type="Proteomes" id="UP000029964"/>
    </source>
</evidence>
<evidence type="ECO:0000256" key="1">
    <source>
        <dbReference type="ARBA" id="ARBA00004496"/>
    </source>
</evidence>
<sequence length="1216" mass="133993">MPAHPQKPATQSPASPRNTAKYTNKDGSKFITVPKTASTDASRPSTPTATKPTEGPAEPTAPQPPPPTVNRKKQKRRQKAALKADSAAKAATEQALNGHLSPASSASRPQKTAPAYYEEVPSEDDDDEYEYVLESELPNGHPGPDSKSKRSKKKKKKNATSGTDDRSPVPSNAPPNSHTTLAVTGGSGISRDKIWSTSNQEERERIKEFWLGLGEDERKSLVKVEKDAVLKKMKEQQKHTCSCTVCGRKRTAIEEELETLYDAYYQELEQYAHNGEAPTILGPPSNFPLHSFGRARPGVPSNYPQSRPPGRIIEQLGDDEEDEEGEVEEIYSGDELEDDEYSDEEPPEEYHSPHDTHNQDMSNFLTFGNSLQVKGTQLLESFLLRYGNMELGGILTVADDLLKNDGKRFIEMMEQLAERRMAREEDAREHFSRGYAHPNGSYSAPHNHPPPEDDEFDEEDEEEEEDYEDSQDEEYEEEEVYSSPSTMSSRPYTECCCQDTMTEEQRMEEGRRMFQIFAARMFEQRVLSAYKEKIAKERQAKLLEELDEENRKEDEQKAKRARNAQRKKEKAAEKKRALAEEKARKEAEKAAQEAARLEAEQKKAAEQRQKAEERRRQKEAQKKAEEEARLKKEAERQRRVHAQREKQAEQERKAREAKERDKKLKEEQRLKEKEAREQKEREALERKEKQERDKREKEARAAKAQKEAQEAKEAREKAKEELLAQKAAAQPPQQPQTSSPASKRGQQGPVPVPTVLPQHPANPASYASPKVPVVTPAISKPAAPIRPRTLSQQRDSAHQSTPTSLPSSVPSQEASPHPESTTQASPRPIDRPRKESNSVPGSMPLPTQTSSPASGVSSLPGQSTPVHMPPMGMQPPPGLAHHPPPPPGFHSRMGHEPMLPPGFRPGPAMMIPPPPGINGLIGRGFSPAPMPPPGFPQSHGEPFPGGQGFPLPKDAPAGPHTHNRQGSAGYDGPVPPAQPIVRPTPIGRPGSTSHGRARDNQDDEAQHLGSRALLEDDEPLASDINSGNFRTQPPGPRPGFAPSPFMDTGLNLAHNPWGPSAGASAFGPPGLPGPTWGSPSLPPAFNMAPAVPGFSAGARMHPSSVPAIRSIMCQSCREMVSTGQSDPEGFIEVGLLKDYIESMHGRLDSTYDLTDFLDTFGNASNGGGTFESKNIRGATYVRWFPDSDDRNHSQPRSVGAPGQIGSPVTGSAGGRT</sequence>
<feature type="compositionally biased region" description="Low complexity" evidence="8">
    <location>
        <begin position="81"/>
        <end position="91"/>
    </location>
</feature>
<feature type="region of interest" description="Disordered" evidence="8">
    <location>
        <begin position="1"/>
        <end position="203"/>
    </location>
</feature>
<feature type="compositionally biased region" description="Polar residues" evidence="8">
    <location>
        <begin position="837"/>
        <end position="865"/>
    </location>
</feature>
<feature type="compositionally biased region" description="Basic and acidic residues" evidence="8">
    <location>
        <begin position="190"/>
        <end position="203"/>
    </location>
</feature>
<keyword evidence="6 7" id="KW-0175">Coiled coil</keyword>
<feature type="compositionally biased region" description="Basic residues" evidence="8">
    <location>
        <begin position="559"/>
        <end position="569"/>
    </location>
</feature>
<feature type="compositionally biased region" description="Pro residues" evidence="8">
    <location>
        <begin position="898"/>
        <end position="916"/>
    </location>
</feature>
<evidence type="ECO:0000256" key="4">
    <source>
        <dbReference type="ARBA" id="ARBA00022490"/>
    </source>
</evidence>